<dbReference type="GO" id="GO:0008270">
    <property type="term" value="F:zinc ion binding"/>
    <property type="evidence" value="ECO:0007669"/>
    <property type="project" value="UniProtKB-KW"/>
</dbReference>
<name>A0A443SQR2_9ACAR</name>
<dbReference type="Gene3D" id="1.20.120.1750">
    <property type="match status" value="1"/>
</dbReference>
<dbReference type="AlphaFoldDB" id="A0A443SQR2"/>
<evidence type="ECO:0000256" key="15">
    <source>
        <dbReference type="ARBA" id="ARBA00022843"/>
    </source>
</evidence>
<dbReference type="Proteomes" id="UP000288716">
    <property type="component" value="Unassembled WGS sequence"/>
</dbReference>
<keyword evidence="7" id="KW-0808">Transferase</keyword>
<dbReference type="SMART" id="SM00647">
    <property type="entry name" value="IBR"/>
    <property type="match status" value="2"/>
</dbReference>
<gene>
    <name evidence="29" type="ORF">B4U80_11430</name>
</gene>
<evidence type="ECO:0000256" key="19">
    <source>
        <dbReference type="ARBA" id="ARBA00038342"/>
    </source>
</evidence>
<keyword evidence="18 26" id="KW-0472">Membrane</keyword>
<dbReference type="Pfam" id="PF01485">
    <property type="entry name" value="IBR"/>
    <property type="match status" value="1"/>
</dbReference>
<evidence type="ECO:0000256" key="13">
    <source>
        <dbReference type="ARBA" id="ARBA00022786"/>
    </source>
</evidence>
<evidence type="ECO:0000256" key="20">
    <source>
        <dbReference type="ARBA" id="ARBA00060040"/>
    </source>
</evidence>
<dbReference type="EMBL" id="NCKV01000727">
    <property type="protein sequence ID" value="RWS29881.1"/>
    <property type="molecule type" value="Genomic_DNA"/>
</dbReference>
<comment type="catalytic activity">
    <reaction evidence="1">
        <text>[E2 ubiquitin-conjugating enzyme]-S-ubiquitinyl-L-cysteine + [acceptor protein]-L-lysine = [E2 ubiquitin-conjugating enzyme]-L-cysteine + [acceptor protein]-N(6)-ubiquitinyl-L-lysine.</text>
        <dbReference type="EC" id="2.3.2.31"/>
    </reaction>
</comment>
<dbReference type="OrthoDB" id="10009520at2759"/>
<comment type="caution">
    <text evidence="29">The sequence shown here is derived from an EMBL/GenBank/DDBJ whole genome shotgun (WGS) entry which is preliminary data.</text>
</comment>
<keyword evidence="15" id="KW-0832">Ubl conjugation</keyword>
<feature type="domain" description="RING-type" evidence="27">
    <location>
        <begin position="49"/>
        <end position="104"/>
    </location>
</feature>
<keyword evidence="17" id="KW-0496">Mitochondrion</keyword>
<evidence type="ECO:0000256" key="26">
    <source>
        <dbReference type="SAM" id="Phobius"/>
    </source>
</evidence>
<dbReference type="STRING" id="299467.A0A443SQR2"/>
<evidence type="ECO:0000256" key="4">
    <source>
        <dbReference type="ARBA" id="ARBA00004906"/>
    </source>
</evidence>
<dbReference type="GO" id="GO:0061630">
    <property type="term" value="F:ubiquitin protein ligase activity"/>
    <property type="evidence" value="ECO:0007669"/>
    <property type="project" value="UniProtKB-EC"/>
</dbReference>
<reference evidence="29 30" key="1">
    <citation type="journal article" date="2018" name="Gigascience">
        <title>Genomes of trombidid mites reveal novel predicted allergens and laterally-transferred genes associated with secondary metabolism.</title>
        <authorList>
            <person name="Dong X."/>
            <person name="Chaisiri K."/>
            <person name="Xia D."/>
            <person name="Armstrong S.D."/>
            <person name="Fang Y."/>
            <person name="Donnelly M.J."/>
            <person name="Kadowaki T."/>
            <person name="McGarry J.W."/>
            <person name="Darby A.C."/>
            <person name="Makepeace B.L."/>
        </authorList>
    </citation>
    <scope>NUCLEOTIDE SEQUENCE [LARGE SCALE GENOMIC DNA]</scope>
    <source>
        <strain evidence="29">UoL-UT</strain>
    </source>
</reference>
<evidence type="ECO:0000256" key="21">
    <source>
        <dbReference type="ARBA" id="ARBA00061765"/>
    </source>
</evidence>
<dbReference type="GO" id="GO:0031966">
    <property type="term" value="C:mitochondrial membrane"/>
    <property type="evidence" value="ECO:0007669"/>
    <property type="project" value="UniProtKB-SubCell"/>
</dbReference>
<dbReference type="PROSITE" id="PS50089">
    <property type="entry name" value="ZF_RING_2"/>
    <property type="match status" value="1"/>
</dbReference>
<keyword evidence="8 26" id="KW-0812">Transmembrane</keyword>
<evidence type="ECO:0000256" key="18">
    <source>
        <dbReference type="ARBA" id="ARBA00023136"/>
    </source>
</evidence>
<dbReference type="GO" id="GO:0016567">
    <property type="term" value="P:protein ubiquitination"/>
    <property type="evidence" value="ECO:0007669"/>
    <property type="project" value="InterPro"/>
</dbReference>
<evidence type="ECO:0000256" key="3">
    <source>
        <dbReference type="ARBA" id="ARBA00004496"/>
    </source>
</evidence>
<organism evidence="29 30">
    <name type="scientific">Leptotrombidium deliense</name>
    <dbReference type="NCBI Taxonomy" id="299467"/>
    <lineage>
        <taxon>Eukaryota</taxon>
        <taxon>Metazoa</taxon>
        <taxon>Ecdysozoa</taxon>
        <taxon>Arthropoda</taxon>
        <taxon>Chelicerata</taxon>
        <taxon>Arachnida</taxon>
        <taxon>Acari</taxon>
        <taxon>Acariformes</taxon>
        <taxon>Trombidiformes</taxon>
        <taxon>Prostigmata</taxon>
        <taxon>Anystina</taxon>
        <taxon>Parasitengona</taxon>
        <taxon>Trombiculoidea</taxon>
        <taxon>Trombiculidae</taxon>
        <taxon>Leptotrombidium</taxon>
    </lineage>
</organism>
<keyword evidence="6" id="KW-0963">Cytoplasm</keyword>
<dbReference type="GO" id="GO:0006915">
    <property type="term" value="P:apoptotic process"/>
    <property type="evidence" value="ECO:0007669"/>
    <property type="project" value="UniProtKB-KW"/>
</dbReference>
<dbReference type="FunFam" id="3.30.40.10:FF:000051">
    <property type="entry name" value="RBR-type E3 ubiquitin transferase"/>
    <property type="match status" value="1"/>
</dbReference>
<comment type="function">
    <text evidence="20">E3 ubiquitin-protein ligase which accepts ubiquitin from E2 ubiquitin-conjugating enzymes UBE2L3 and UBE2L6 in the form of a thioester and then directly transfers the ubiquitin to targeted substrates such as LCMT2, thereby promoting their degradation. Induces apoptosis via a p53/TP53-dependent but caspase-independent mechanism. Plays a crucial role in maintaining the genomic stability by controlling the degradation of multiple proteins involved in mitotic progression and DNA damage. Regulates epithelial homeostasis by mediating degradation of CDKN1A and isoform 2 of TP63. Plays a regulatory role in innate immunity by negatively regulating IRF3 activation and IFN-beta production. Mechanistically, inhibits TBK1 phosphorylation and 'Lys-63'-linked polyubiquitination independently of its E3 ligase activity. Alternatively, promotes 'Lys-27' and 'Lys-33'-linked ubiquitination of IFIH1/MDA5, promoting selective autophagic degradation of IFIH1/MDA5 to inhibit antiviral response.</text>
</comment>
<evidence type="ECO:0000256" key="11">
    <source>
        <dbReference type="ARBA" id="ARBA00022737"/>
    </source>
</evidence>
<dbReference type="Gene3D" id="3.30.40.10">
    <property type="entry name" value="Zinc/RING finger domain, C3HC4 (zinc finger)"/>
    <property type="match status" value="1"/>
</dbReference>
<dbReference type="InterPro" id="IPR017907">
    <property type="entry name" value="Znf_RING_CS"/>
</dbReference>
<comment type="subcellular location">
    <subcellularLocation>
        <location evidence="3">Cytoplasm</location>
    </subcellularLocation>
    <subcellularLocation>
        <location evidence="2">Mitochondrion membrane</location>
        <topology evidence="2">Single-pass membrane protein</topology>
    </subcellularLocation>
</comment>
<comment type="similarity">
    <text evidence="19">Belongs to the RBR family. RNF144 subfamily.</text>
</comment>
<protein>
    <recommendedName>
        <fullName evidence="22">E3 ubiquitin-protein ligase RNF144B</fullName>
        <ecNumber evidence="5">2.3.2.31</ecNumber>
    </recommendedName>
    <alternativeName>
        <fullName evidence="23">RING finger protein 144B</fullName>
    </alternativeName>
</protein>
<evidence type="ECO:0000256" key="10">
    <source>
        <dbReference type="ARBA" id="ARBA00022723"/>
    </source>
</evidence>
<comment type="subunit">
    <text evidence="21">Interacts with UBE2L3, UBE2L6 and LCMT2, as well as with BAX. Interacts with TBK1; this interaction inhibits TBK1 phosphorylation and 'Lys-63'-linked polyubiquitination.</text>
</comment>
<evidence type="ECO:0000256" key="1">
    <source>
        <dbReference type="ARBA" id="ARBA00001798"/>
    </source>
</evidence>
<keyword evidence="14" id="KW-0862">Zinc</keyword>
<dbReference type="PROSITE" id="PS00518">
    <property type="entry name" value="ZF_RING_1"/>
    <property type="match status" value="1"/>
</dbReference>
<dbReference type="InterPro" id="IPR001841">
    <property type="entry name" value="Znf_RING"/>
</dbReference>
<keyword evidence="12 24" id="KW-0863">Zinc-finger</keyword>
<dbReference type="PROSITE" id="PS51873">
    <property type="entry name" value="TRIAD"/>
    <property type="match status" value="1"/>
</dbReference>
<evidence type="ECO:0000256" key="9">
    <source>
        <dbReference type="ARBA" id="ARBA00022703"/>
    </source>
</evidence>
<feature type="region of interest" description="Disordered" evidence="25">
    <location>
        <begin position="1"/>
        <end position="20"/>
    </location>
</feature>
<dbReference type="InterPro" id="IPR031127">
    <property type="entry name" value="E3_UB_ligase_RBR"/>
</dbReference>
<evidence type="ECO:0000256" key="16">
    <source>
        <dbReference type="ARBA" id="ARBA00022989"/>
    </source>
</evidence>
<evidence type="ECO:0000259" key="27">
    <source>
        <dbReference type="PROSITE" id="PS50089"/>
    </source>
</evidence>
<evidence type="ECO:0000259" key="28">
    <source>
        <dbReference type="PROSITE" id="PS51873"/>
    </source>
</evidence>
<sequence>MSCMGKLKTKSNENGSNECMSTQDKGKLIRTSTAINLVNYKTQTLCQLCPLCLTTFPKHEMHTVYSCGCKFCKCCFSQYLTVNIKENNDVNFLNCPDSDCPIARNSDSKRRCKNNLISVQEIEMYVDSATFDLYEKFKVDWEVENDPHRTWCPTPNCDNICVITKPTLTSLTSSSSLSSSTTSTANIDKDKGLQFFCPKCDQTFCSHCRRLWHPGFPCQSASEDDNLTLILLRSNNTSLKSEIKRCPRCSVWIERDEGCAQMMCRKCKHVFCWFCLQSLEDDFLLRHYDKGPCKNKLGHSRASVIWHRTQVIGIFAGFGVLLLLASPLFLLAAPCILCCNCCCTSSCKYIEEVDLDAGVGDLSLSSSSSFDDEFLFQSKRQQNDKHLLIKD</sequence>
<keyword evidence="10" id="KW-0479">Metal-binding</keyword>
<evidence type="ECO:0000256" key="6">
    <source>
        <dbReference type="ARBA" id="ARBA00022490"/>
    </source>
</evidence>
<keyword evidence="16 26" id="KW-1133">Transmembrane helix</keyword>
<keyword evidence="11" id="KW-0677">Repeat</keyword>
<feature type="transmembrane region" description="Helical" evidence="26">
    <location>
        <begin position="311"/>
        <end position="333"/>
    </location>
</feature>
<keyword evidence="30" id="KW-1185">Reference proteome</keyword>
<evidence type="ECO:0000256" key="5">
    <source>
        <dbReference type="ARBA" id="ARBA00012251"/>
    </source>
</evidence>
<evidence type="ECO:0000256" key="24">
    <source>
        <dbReference type="PROSITE-ProRule" id="PRU00175"/>
    </source>
</evidence>
<evidence type="ECO:0000256" key="25">
    <source>
        <dbReference type="SAM" id="MobiDB-lite"/>
    </source>
</evidence>
<evidence type="ECO:0000313" key="29">
    <source>
        <dbReference type="EMBL" id="RWS29881.1"/>
    </source>
</evidence>
<keyword evidence="13" id="KW-0833">Ubl conjugation pathway</keyword>
<evidence type="ECO:0000256" key="12">
    <source>
        <dbReference type="ARBA" id="ARBA00022771"/>
    </source>
</evidence>
<accession>A0A443SQR2</accession>
<dbReference type="InterPro" id="IPR002867">
    <property type="entry name" value="IBR_dom"/>
</dbReference>
<evidence type="ECO:0000256" key="8">
    <source>
        <dbReference type="ARBA" id="ARBA00022692"/>
    </source>
</evidence>
<proteinExistence type="inferred from homology"/>
<dbReference type="PANTHER" id="PTHR11685">
    <property type="entry name" value="RBR FAMILY RING FINGER AND IBR DOMAIN-CONTAINING"/>
    <property type="match status" value="1"/>
</dbReference>
<dbReference type="FunFam" id="1.20.120.1750:FF:000010">
    <property type="entry name" value="RBR-type E3 ubiquitin transferase"/>
    <property type="match status" value="1"/>
</dbReference>
<keyword evidence="9" id="KW-0053">Apoptosis</keyword>
<comment type="pathway">
    <text evidence="4">Protein modification; protein ubiquitination.</text>
</comment>
<dbReference type="CDD" id="cd20352">
    <property type="entry name" value="Rcat_RBR_RNF144"/>
    <property type="match status" value="1"/>
</dbReference>
<evidence type="ECO:0000256" key="7">
    <source>
        <dbReference type="ARBA" id="ARBA00022679"/>
    </source>
</evidence>
<dbReference type="InterPro" id="IPR013083">
    <property type="entry name" value="Znf_RING/FYVE/PHD"/>
</dbReference>
<evidence type="ECO:0000256" key="23">
    <source>
        <dbReference type="ARBA" id="ARBA00078867"/>
    </source>
</evidence>
<dbReference type="InterPro" id="IPR044066">
    <property type="entry name" value="TRIAD_supradom"/>
</dbReference>
<feature type="domain" description="RING-type" evidence="28">
    <location>
        <begin position="45"/>
        <end position="297"/>
    </location>
</feature>
<dbReference type="Pfam" id="PF22191">
    <property type="entry name" value="IBR_1"/>
    <property type="match status" value="1"/>
</dbReference>
<evidence type="ECO:0000256" key="22">
    <source>
        <dbReference type="ARBA" id="ARBA00069720"/>
    </source>
</evidence>
<dbReference type="EC" id="2.3.2.31" evidence="5"/>
<evidence type="ECO:0000256" key="14">
    <source>
        <dbReference type="ARBA" id="ARBA00022833"/>
    </source>
</evidence>
<evidence type="ECO:0000256" key="2">
    <source>
        <dbReference type="ARBA" id="ARBA00004304"/>
    </source>
</evidence>
<evidence type="ECO:0000313" key="30">
    <source>
        <dbReference type="Proteomes" id="UP000288716"/>
    </source>
</evidence>
<dbReference type="VEuPathDB" id="VectorBase:LDEU002158"/>
<dbReference type="SUPFAM" id="SSF57850">
    <property type="entry name" value="RING/U-box"/>
    <property type="match status" value="3"/>
</dbReference>
<evidence type="ECO:0000256" key="17">
    <source>
        <dbReference type="ARBA" id="ARBA00023128"/>
    </source>
</evidence>